<evidence type="ECO:0000313" key="2">
    <source>
        <dbReference type="EMBL" id="QWF71406.1"/>
    </source>
</evidence>
<sequence length="303" mass="34601">MDKYNSLAANHDERVKVSLKNLIDLAKAAAALQLRYAGIRAVNNGDYLSPQKGRGMIFDETRLYQPGDDVRRIDWRVTARTDKVHSKVFREERERPLFISVDYRSTMTFATRGVFKSVQAAKLAGLLAWTALRQRDRIGGQIFNETGCQELKPLAGKAALLHFFNALVKPRYTPVADLSLDKVLARLLQHARPGSQVIILSDFRGLNSNAEHHLAKLARHCDVALIQINDPLEAKLPSKGRYRFTDSLRELLIDSSDKRFALNYQQRFQNRQTYLQQLCRKLHLTWLSCSTTQQPAEVLQTLR</sequence>
<gene>
    <name evidence="2" type="ORF">KEF85_02660</name>
</gene>
<dbReference type="Pfam" id="PF01882">
    <property type="entry name" value="DUF58"/>
    <property type="match status" value="1"/>
</dbReference>
<evidence type="ECO:0000259" key="1">
    <source>
        <dbReference type="Pfam" id="PF01882"/>
    </source>
</evidence>
<dbReference type="AlphaFoldDB" id="A0A975RAN3"/>
<protein>
    <submittedName>
        <fullName evidence="2">DUF58 domain-containing protein</fullName>
    </submittedName>
</protein>
<dbReference type="PANTHER" id="PTHR33608">
    <property type="entry name" value="BLL2464 PROTEIN"/>
    <property type="match status" value="1"/>
</dbReference>
<proteinExistence type="predicted"/>
<dbReference type="SUPFAM" id="SSF53300">
    <property type="entry name" value="vWA-like"/>
    <property type="match status" value="1"/>
</dbReference>
<dbReference type="InterPro" id="IPR036465">
    <property type="entry name" value="vWFA_dom_sf"/>
</dbReference>
<keyword evidence="3" id="KW-1185">Reference proteome</keyword>
<reference evidence="2" key="1">
    <citation type="submission" date="2021-04" db="EMBL/GenBank/DDBJ databases">
        <title>Draft genome sequence data of methanotrophic Methylovulum sp. strain S1L and Methylomonas sp. strain S2AM isolated from boreal lake water columns.</title>
        <authorList>
            <person name="Rissanen A.J."/>
            <person name="Mangayil R."/>
            <person name="Svenning M.M."/>
            <person name="Khanongnuch R."/>
        </authorList>
    </citation>
    <scope>NUCLEOTIDE SEQUENCE</scope>
    <source>
        <strain evidence="2">S2AM</strain>
    </source>
</reference>
<dbReference type="EMBL" id="CP073754">
    <property type="protein sequence ID" value="QWF71406.1"/>
    <property type="molecule type" value="Genomic_DNA"/>
</dbReference>
<dbReference type="Proteomes" id="UP000676649">
    <property type="component" value="Chromosome"/>
</dbReference>
<feature type="domain" description="DUF58" evidence="1">
    <location>
        <begin position="60"/>
        <end position="271"/>
    </location>
</feature>
<organism evidence="2 3">
    <name type="scientific">Methylomonas paludis</name>
    <dbReference type="NCBI Taxonomy" id="1173101"/>
    <lineage>
        <taxon>Bacteria</taxon>
        <taxon>Pseudomonadati</taxon>
        <taxon>Pseudomonadota</taxon>
        <taxon>Gammaproteobacteria</taxon>
        <taxon>Methylococcales</taxon>
        <taxon>Methylococcaceae</taxon>
        <taxon>Methylomonas</taxon>
    </lineage>
</organism>
<evidence type="ECO:0000313" key="3">
    <source>
        <dbReference type="Proteomes" id="UP000676649"/>
    </source>
</evidence>
<name>A0A975RAN3_9GAMM</name>
<dbReference type="RefSeq" id="WP_215583191.1">
    <property type="nucleotide sequence ID" value="NZ_CP073754.1"/>
</dbReference>
<accession>A0A975RAN3</accession>
<dbReference type="KEGG" id="mpad:KEF85_02660"/>
<dbReference type="PANTHER" id="PTHR33608:SF12">
    <property type="entry name" value="DUF58 DOMAIN-CONTAINING PROTEIN"/>
    <property type="match status" value="1"/>
</dbReference>
<dbReference type="InterPro" id="IPR002881">
    <property type="entry name" value="DUF58"/>
</dbReference>